<organism evidence="2 3">
    <name type="scientific">Actinophytocola glycyrrhizae</name>
    <dbReference type="NCBI Taxonomy" id="2044873"/>
    <lineage>
        <taxon>Bacteria</taxon>
        <taxon>Bacillati</taxon>
        <taxon>Actinomycetota</taxon>
        <taxon>Actinomycetes</taxon>
        <taxon>Pseudonocardiales</taxon>
        <taxon>Pseudonocardiaceae</taxon>
    </lineage>
</organism>
<dbReference type="InterPro" id="IPR023203">
    <property type="entry name" value="TTHA0068_sf"/>
</dbReference>
<dbReference type="Pfam" id="PF03745">
    <property type="entry name" value="DUF309"/>
    <property type="match status" value="1"/>
</dbReference>
<keyword evidence="3" id="KW-1185">Reference proteome</keyword>
<feature type="compositionally biased region" description="Basic and acidic residues" evidence="1">
    <location>
        <begin position="1"/>
        <end position="35"/>
    </location>
</feature>
<dbReference type="SUPFAM" id="SSF140663">
    <property type="entry name" value="TTHA0068-like"/>
    <property type="match status" value="1"/>
</dbReference>
<dbReference type="InterPro" id="IPR005500">
    <property type="entry name" value="DUF309"/>
</dbReference>
<dbReference type="Gene3D" id="1.10.3450.10">
    <property type="entry name" value="TTHA0068-like"/>
    <property type="match status" value="1"/>
</dbReference>
<feature type="compositionally biased region" description="Low complexity" evidence="1">
    <location>
        <begin position="36"/>
        <end position="52"/>
    </location>
</feature>
<proteinExistence type="predicted"/>
<name>A0ABV9SAJ4_9PSEU</name>
<comment type="caution">
    <text evidence="2">The sequence shown here is derived from an EMBL/GenBank/DDBJ whole genome shotgun (WGS) entry which is preliminary data.</text>
</comment>
<reference evidence="3" key="1">
    <citation type="journal article" date="2019" name="Int. J. Syst. Evol. Microbiol.">
        <title>The Global Catalogue of Microorganisms (GCM) 10K type strain sequencing project: providing services to taxonomists for standard genome sequencing and annotation.</title>
        <authorList>
            <consortium name="The Broad Institute Genomics Platform"/>
            <consortium name="The Broad Institute Genome Sequencing Center for Infectious Disease"/>
            <person name="Wu L."/>
            <person name="Ma J."/>
        </authorList>
    </citation>
    <scope>NUCLEOTIDE SEQUENCE [LARGE SCALE GENOMIC DNA]</scope>
    <source>
        <strain evidence="3">ZS-22-S1</strain>
    </source>
</reference>
<accession>A0ABV9SAJ4</accession>
<dbReference type="PANTHER" id="PTHR34796">
    <property type="entry name" value="EXPRESSED PROTEIN"/>
    <property type="match status" value="1"/>
</dbReference>
<sequence length="173" mass="18362">MRDGAMDSGDNGRRADRDRDAAGHARNERPRDRLGRPLPRGVPGVPRQPEGVVRTPDETLLEAQRLLDLGMPFHAHEVLEDAWKSAPEASRGLWKGLAQLAVGVTHAARGNVAGAGALLTRGADNIEPYEGAPAYGLDITALLRWARGHAAAIADGAAQVPVLHLRNGPPHPG</sequence>
<gene>
    <name evidence="2" type="ORF">ACFPCV_30555</name>
</gene>
<dbReference type="Proteomes" id="UP001595859">
    <property type="component" value="Unassembled WGS sequence"/>
</dbReference>
<evidence type="ECO:0000313" key="3">
    <source>
        <dbReference type="Proteomes" id="UP001595859"/>
    </source>
</evidence>
<protein>
    <submittedName>
        <fullName evidence="2">DUF309 domain-containing protein</fullName>
    </submittedName>
</protein>
<dbReference type="RefSeq" id="WP_378059905.1">
    <property type="nucleotide sequence ID" value="NZ_JBHSIS010000020.1"/>
</dbReference>
<evidence type="ECO:0000256" key="1">
    <source>
        <dbReference type="SAM" id="MobiDB-lite"/>
    </source>
</evidence>
<evidence type="ECO:0000313" key="2">
    <source>
        <dbReference type="EMBL" id="MFC4857863.1"/>
    </source>
</evidence>
<dbReference type="PANTHER" id="PTHR34796:SF1">
    <property type="entry name" value="EXPRESSED PROTEIN"/>
    <property type="match status" value="1"/>
</dbReference>
<feature type="region of interest" description="Disordered" evidence="1">
    <location>
        <begin position="1"/>
        <end position="52"/>
    </location>
</feature>
<dbReference type="EMBL" id="JBHSIS010000020">
    <property type="protein sequence ID" value="MFC4857863.1"/>
    <property type="molecule type" value="Genomic_DNA"/>
</dbReference>